<protein>
    <submittedName>
        <fullName evidence="1">Uncharacterized protein</fullName>
    </submittedName>
</protein>
<sequence length="30" mass="3752">MRRINVLTILPSWPLKRRIYNRLRPLQMLC</sequence>
<keyword evidence="2" id="KW-1185">Reference proteome</keyword>
<gene>
    <name evidence="1" type="ORF">Godav_029514</name>
</gene>
<proteinExistence type="predicted"/>
<organism evidence="1 2">
    <name type="scientific">Gossypium davidsonii</name>
    <name type="common">Davidson's cotton</name>
    <name type="synonym">Gossypium klotzschianum subsp. davidsonii</name>
    <dbReference type="NCBI Taxonomy" id="34287"/>
    <lineage>
        <taxon>Eukaryota</taxon>
        <taxon>Viridiplantae</taxon>
        <taxon>Streptophyta</taxon>
        <taxon>Embryophyta</taxon>
        <taxon>Tracheophyta</taxon>
        <taxon>Spermatophyta</taxon>
        <taxon>Magnoliopsida</taxon>
        <taxon>eudicotyledons</taxon>
        <taxon>Gunneridae</taxon>
        <taxon>Pentapetalae</taxon>
        <taxon>rosids</taxon>
        <taxon>malvids</taxon>
        <taxon>Malvales</taxon>
        <taxon>Malvaceae</taxon>
        <taxon>Malvoideae</taxon>
        <taxon>Gossypium</taxon>
    </lineage>
</organism>
<dbReference type="Proteomes" id="UP000593561">
    <property type="component" value="Unassembled WGS sequence"/>
</dbReference>
<dbReference type="EMBL" id="JABFAC010243382">
    <property type="protein sequence ID" value="MBA0635837.1"/>
    <property type="molecule type" value="Genomic_DNA"/>
</dbReference>
<reference evidence="1 2" key="1">
    <citation type="journal article" date="2019" name="Genome Biol. Evol.">
        <title>Insights into the evolution of the New World diploid cottons (Gossypium, subgenus Houzingenia) based on genome sequencing.</title>
        <authorList>
            <person name="Grover C.E."/>
            <person name="Arick M.A. 2nd"/>
            <person name="Thrash A."/>
            <person name="Conover J.L."/>
            <person name="Sanders W.S."/>
            <person name="Peterson D.G."/>
            <person name="Frelichowski J.E."/>
            <person name="Scheffler J.A."/>
            <person name="Scheffler B.E."/>
            <person name="Wendel J.F."/>
        </authorList>
    </citation>
    <scope>NUCLEOTIDE SEQUENCE [LARGE SCALE GENOMIC DNA]</scope>
    <source>
        <strain evidence="1">27</strain>
        <tissue evidence="1">Leaf</tissue>
    </source>
</reference>
<evidence type="ECO:0000313" key="2">
    <source>
        <dbReference type="Proteomes" id="UP000593561"/>
    </source>
</evidence>
<dbReference type="AlphaFoldDB" id="A0A7J8TCD9"/>
<accession>A0A7J8TCD9</accession>
<comment type="caution">
    <text evidence="1">The sequence shown here is derived from an EMBL/GenBank/DDBJ whole genome shotgun (WGS) entry which is preliminary data.</text>
</comment>
<evidence type="ECO:0000313" key="1">
    <source>
        <dbReference type="EMBL" id="MBA0635837.1"/>
    </source>
</evidence>
<name>A0A7J8TCD9_GOSDV</name>